<keyword evidence="4" id="KW-1185">Reference proteome</keyword>
<organism evidence="3 4">
    <name type="scientific">Plasmodium fragile</name>
    <dbReference type="NCBI Taxonomy" id="5857"/>
    <lineage>
        <taxon>Eukaryota</taxon>
        <taxon>Sar</taxon>
        <taxon>Alveolata</taxon>
        <taxon>Apicomplexa</taxon>
        <taxon>Aconoidasida</taxon>
        <taxon>Haemosporida</taxon>
        <taxon>Plasmodiidae</taxon>
        <taxon>Plasmodium</taxon>
        <taxon>Plasmodium (Plasmodium)</taxon>
    </lineage>
</organism>
<dbReference type="GO" id="GO:0004767">
    <property type="term" value="F:sphingomyelin phosphodiesterase activity"/>
    <property type="evidence" value="ECO:0007669"/>
    <property type="project" value="InterPro"/>
</dbReference>
<dbReference type="GeneID" id="24266878"/>
<evidence type="ECO:0000313" key="3">
    <source>
        <dbReference type="EMBL" id="KJP88683.1"/>
    </source>
</evidence>
<gene>
    <name evidence="3" type="ORF">AK88_01564</name>
</gene>
<proteinExistence type="predicted"/>
<dbReference type="Proteomes" id="UP000054561">
    <property type="component" value="Unassembled WGS sequence"/>
</dbReference>
<dbReference type="OrthoDB" id="40902at2759"/>
<dbReference type="EMBL" id="KQ001658">
    <property type="protein sequence ID" value="KJP88683.1"/>
    <property type="molecule type" value="Genomic_DNA"/>
</dbReference>
<feature type="region of interest" description="Disordered" evidence="1">
    <location>
        <begin position="316"/>
        <end position="344"/>
    </location>
</feature>
<protein>
    <recommendedName>
        <fullName evidence="2">Inositol polyphosphate-related phosphatase domain-containing protein</fullName>
    </recommendedName>
</protein>
<dbReference type="Pfam" id="PF22669">
    <property type="entry name" value="Exo_endo_phos2"/>
    <property type="match status" value="1"/>
</dbReference>
<dbReference type="AlphaFoldDB" id="A0A0D9QP47"/>
<accession>A0A0D9QP47</accession>
<feature type="region of interest" description="Disordered" evidence="1">
    <location>
        <begin position="241"/>
        <end position="271"/>
    </location>
</feature>
<dbReference type="GO" id="GO:0046856">
    <property type="term" value="P:phosphatidylinositol dephosphorylation"/>
    <property type="evidence" value="ECO:0007669"/>
    <property type="project" value="InterPro"/>
</dbReference>
<evidence type="ECO:0000259" key="2">
    <source>
        <dbReference type="Pfam" id="PF22669"/>
    </source>
</evidence>
<dbReference type="OMA" id="YLNDYCM"/>
<name>A0A0D9QP47_PLAFR</name>
<feature type="compositionally biased region" description="Polar residues" evidence="1">
    <location>
        <begin position="316"/>
        <end position="325"/>
    </location>
</feature>
<dbReference type="GO" id="GO:0016791">
    <property type="term" value="F:phosphatase activity"/>
    <property type="evidence" value="ECO:0007669"/>
    <property type="project" value="InterPro"/>
</dbReference>
<dbReference type="InterPro" id="IPR036691">
    <property type="entry name" value="Endo/exonu/phosph_ase_sf"/>
</dbReference>
<sequence length="572" mass="63919">MDTSDSSTDTKVTIMSYNVQMLSVPLSNKLNLSTRQNAVIDYICFLDDLYDIDILVLNEVFTKNCYDVLTKGKVKDKFPYHTNVIGSKCEESGRCSTSIVQVENGARAAPGDLNRKFVITKVAPSEVATLGEATPREQETSSLNSSDTNHNDQEEEDETLNLDSSDTDNREDSGCILSFHCGLERGKKIKGKPNHHNLEAGTNSRGGHNDKEAQCSETDDEMAIQGEGQNVNLNSRDAVGADKLSDKSHTLQSTKGDSKKDGKLSIQGSYRADGNLRTRSSYCTDGNLSTISSNNAEGALTNAICDITSDAKTSISNSVRNGQNVKEQKGDDRNKKKQHNAASSFDSVSGKTKFYQILNGGVIVFSKHPIMQNHALIFSDCKFPDMFCTKGAIYLKCFVHNKPVNVIATHLQAGDTSDQQNCRWKQLNELSNWVYNGTPSFHIRKNEPLFFVGDLNIRYDLDKLFFEKVLSNGCLNSYVTKNALETTFDSYLNDYCMHMERDYSFIYKHTLDYILVSSDSDVKTLVPQTAIQKEYKPIKIIKSFLGFIPYKCIHMHHPSDHFPIYATFKIPN</sequence>
<dbReference type="PANTHER" id="PTHR16320:SF23">
    <property type="entry name" value="SPHINGOMYELINASE C 1"/>
    <property type="match status" value="1"/>
</dbReference>
<dbReference type="VEuPathDB" id="PlasmoDB:AK88_01564"/>
<dbReference type="SUPFAM" id="SSF56219">
    <property type="entry name" value="DNase I-like"/>
    <property type="match status" value="2"/>
</dbReference>
<dbReference type="InterPro" id="IPR000300">
    <property type="entry name" value="IPPc"/>
</dbReference>
<dbReference type="PANTHER" id="PTHR16320">
    <property type="entry name" value="SPHINGOMYELINASE FAMILY MEMBER"/>
    <property type="match status" value="1"/>
</dbReference>
<dbReference type="RefSeq" id="XP_012334622.1">
    <property type="nucleotide sequence ID" value="XM_012479199.1"/>
</dbReference>
<feature type="region of interest" description="Disordered" evidence="1">
    <location>
        <begin position="186"/>
        <end position="220"/>
    </location>
</feature>
<dbReference type="InterPro" id="IPR038772">
    <property type="entry name" value="Sph/SMPD2-like"/>
</dbReference>
<feature type="region of interest" description="Disordered" evidence="1">
    <location>
        <begin position="128"/>
        <end position="169"/>
    </location>
</feature>
<feature type="domain" description="Inositol polyphosphate-related phosphatase" evidence="2">
    <location>
        <begin position="385"/>
        <end position="566"/>
    </location>
</feature>
<evidence type="ECO:0000313" key="4">
    <source>
        <dbReference type="Proteomes" id="UP000054561"/>
    </source>
</evidence>
<reference evidence="3 4" key="1">
    <citation type="submission" date="2014-03" db="EMBL/GenBank/DDBJ databases">
        <title>The Genome Sequence of Plasmodium fragile nilgiri.</title>
        <authorList>
            <consortium name="The Broad Institute Genomics Platform"/>
            <consortium name="The Broad Institute Genome Sequencing Center for Infectious Disease"/>
            <person name="Neafsey D."/>
            <person name="Duraisingh M."/>
            <person name="Young S.K."/>
            <person name="Zeng Q."/>
            <person name="Gargeya S."/>
            <person name="Abouelleil A."/>
            <person name="Alvarado L."/>
            <person name="Chapman S.B."/>
            <person name="Gainer-Dewar J."/>
            <person name="Goldberg J."/>
            <person name="Griggs A."/>
            <person name="Gujja S."/>
            <person name="Hansen M."/>
            <person name="Howarth C."/>
            <person name="Imamovic A."/>
            <person name="Larimer J."/>
            <person name="Pearson M."/>
            <person name="Poon T.W."/>
            <person name="Priest M."/>
            <person name="Roberts A."/>
            <person name="Saif S."/>
            <person name="Shea T."/>
            <person name="Sykes S."/>
            <person name="Wortman J."/>
            <person name="Nusbaum C."/>
            <person name="Birren B."/>
        </authorList>
    </citation>
    <scope>NUCLEOTIDE SEQUENCE [LARGE SCALE GENOMIC DNA]</scope>
    <source>
        <strain evidence="4">nilgiri</strain>
    </source>
</reference>
<dbReference type="Gene3D" id="3.60.10.10">
    <property type="entry name" value="Endonuclease/exonuclease/phosphatase"/>
    <property type="match status" value="2"/>
</dbReference>
<evidence type="ECO:0000256" key="1">
    <source>
        <dbReference type="SAM" id="MobiDB-lite"/>
    </source>
</evidence>